<dbReference type="GO" id="GO:0033499">
    <property type="term" value="P:galactose catabolic process via UDP-galactose, Leloir pathway"/>
    <property type="evidence" value="ECO:0007669"/>
    <property type="project" value="TreeGrafter"/>
</dbReference>
<evidence type="ECO:0000256" key="7">
    <source>
        <dbReference type="ARBA" id="ARBA00023027"/>
    </source>
</evidence>
<dbReference type="EMBL" id="AP014945">
    <property type="protein sequence ID" value="BAU23932.1"/>
    <property type="molecule type" value="Genomic_DNA"/>
</dbReference>
<feature type="domain" description="NAD-dependent epimerase/dehydratase" evidence="11">
    <location>
        <begin position="9"/>
        <end position="257"/>
    </location>
</feature>
<keyword evidence="7 10" id="KW-0520">NAD</keyword>
<dbReference type="RefSeq" id="WP_231938346.1">
    <property type="nucleotide sequence ID" value="NZ_AP014945.1"/>
</dbReference>
<dbReference type="Gene3D" id="3.40.50.720">
    <property type="entry name" value="NAD(P)-binding Rossmann-like Domain"/>
    <property type="match status" value="1"/>
</dbReference>
<dbReference type="InterPro" id="IPR001509">
    <property type="entry name" value="Epimerase_deHydtase"/>
</dbReference>
<evidence type="ECO:0000256" key="5">
    <source>
        <dbReference type="ARBA" id="ARBA00013189"/>
    </source>
</evidence>
<dbReference type="KEGG" id="cthi:THC_1568"/>
<keyword evidence="13" id="KW-1185">Reference proteome</keyword>
<dbReference type="Proteomes" id="UP000068196">
    <property type="component" value="Chromosome"/>
</dbReference>
<dbReference type="CDD" id="cd05247">
    <property type="entry name" value="UDP_G4E_1_SDR_e"/>
    <property type="match status" value="1"/>
</dbReference>
<keyword evidence="8 10" id="KW-0413">Isomerase</keyword>
<keyword evidence="9 10" id="KW-0119">Carbohydrate metabolism</keyword>
<dbReference type="UniPathway" id="UPA00214"/>
<evidence type="ECO:0000256" key="4">
    <source>
        <dbReference type="ARBA" id="ARBA00007637"/>
    </source>
</evidence>
<evidence type="ECO:0000313" key="12">
    <source>
        <dbReference type="EMBL" id="BAU23932.1"/>
    </source>
</evidence>
<dbReference type="Gene3D" id="3.90.25.10">
    <property type="entry name" value="UDP-galactose 4-epimerase, domain 1"/>
    <property type="match status" value="1"/>
</dbReference>
<sequence>MGNKVPLRVVVTGGAGYIGSHVVKMLVKSGLEVLILDNLSTTSGENLRFGKFEKVDLGKEERIFQIFSSYKPQAVMHFAAYIVVPESIEKPFKYYYNNVGNTLRLLSAMQRAQVKNFIFSSSAAVYGIPKEVPVKEEADLNPISPYGESKAMVEKILKDMAMAKEINYISLRYFNVAGADPEGELGPSYNQPTHLILRALKTAKGELPYLEIYGTDYPTPDGTCIRDYIHVMDLAKAHLLALDYLLSKGESLVLNCGYGKGYSVREVINTAQKVTAINFEVRETKRRPGDPPVLIADNTRICKILNFQPEYDDLELIIKHTWAWEQKKR</sequence>
<dbReference type="PANTHER" id="PTHR43725:SF53">
    <property type="entry name" value="UDP-ARABINOSE 4-EPIMERASE 1"/>
    <property type="match status" value="1"/>
</dbReference>
<name>A0A0U5AJ36_9BACT</name>
<dbReference type="InterPro" id="IPR036291">
    <property type="entry name" value="NAD(P)-bd_dom_sf"/>
</dbReference>
<protein>
    <recommendedName>
        <fullName evidence="6 10">UDP-glucose 4-epimerase</fullName>
        <ecNumber evidence="5 10">5.1.3.2</ecNumber>
    </recommendedName>
</protein>
<dbReference type="EC" id="5.1.3.2" evidence="5 10"/>
<dbReference type="AlphaFoldDB" id="A0A0U5AJ36"/>
<gene>
    <name evidence="12" type="ORF">THC_1568</name>
</gene>
<dbReference type="SUPFAM" id="SSF51735">
    <property type="entry name" value="NAD(P)-binding Rossmann-fold domains"/>
    <property type="match status" value="1"/>
</dbReference>
<evidence type="ECO:0000313" key="13">
    <source>
        <dbReference type="Proteomes" id="UP000068196"/>
    </source>
</evidence>
<proteinExistence type="inferred from homology"/>
<reference evidence="13" key="2">
    <citation type="journal article" date="2016" name="Int. J. Syst. Evol. Microbiol.">
        <title>Caldimicrobium thiodismutans sp. nov., a sulfur-disproportionating bacterium isolated from a hot spring.</title>
        <authorList>
            <person name="Kojima H."/>
            <person name="Umezawa K."/>
            <person name="Fukui M."/>
        </authorList>
    </citation>
    <scope>NUCLEOTIDE SEQUENCE [LARGE SCALE GENOMIC DNA]</scope>
    <source>
        <strain evidence="13">TF1</strain>
    </source>
</reference>
<dbReference type="Pfam" id="PF01370">
    <property type="entry name" value="Epimerase"/>
    <property type="match status" value="1"/>
</dbReference>
<evidence type="ECO:0000256" key="2">
    <source>
        <dbReference type="ARBA" id="ARBA00001911"/>
    </source>
</evidence>
<evidence type="ECO:0000256" key="10">
    <source>
        <dbReference type="RuleBase" id="RU366046"/>
    </source>
</evidence>
<evidence type="ECO:0000256" key="9">
    <source>
        <dbReference type="ARBA" id="ARBA00023277"/>
    </source>
</evidence>
<dbReference type="PANTHER" id="PTHR43725">
    <property type="entry name" value="UDP-GLUCOSE 4-EPIMERASE"/>
    <property type="match status" value="1"/>
</dbReference>
<organism evidence="12 13">
    <name type="scientific">Caldimicrobium thiodismutans</name>
    <dbReference type="NCBI Taxonomy" id="1653476"/>
    <lineage>
        <taxon>Bacteria</taxon>
        <taxon>Pseudomonadati</taxon>
        <taxon>Thermodesulfobacteriota</taxon>
        <taxon>Thermodesulfobacteria</taxon>
        <taxon>Thermodesulfobacteriales</taxon>
        <taxon>Thermodesulfobacteriaceae</taxon>
        <taxon>Caldimicrobium</taxon>
    </lineage>
</organism>
<evidence type="ECO:0000256" key="8">
    <source>
        <dbReference type="ARBA" id="ARBA00023235"/>
    </source>
</evidence>
<reference evidence="12 13" key="1">
    <citation type="journal article" date="2016" name="Int. J. Syst. Evol. Microbiol.">
        <title>Caldimicrobium thiodismutans sp. nov., a sulfur-disproportionating bacterium isolated from a hot spring, and emended description of the genus Caldimicrobium.</title>
        <authorList>
            <person name="Kojima H."/>
            <person name="Umezawa K."/>
            <person name="Fukui M."/>
        </authorList>
    </citation>
    <scope>NUCLEOTIDE SEQUENCE [LARGE SCALE GENOMIC DNA]</scope>
    <source>
        <strain evidence="12 13">TF1</strain>
    </source>
</reference>
<dbReference type="GO" id="GO:0003978">
    <property type="term" value="F:UDP-glucose 4-epimerase activity"/>
    <property type="evidence" value="ECO:0007669"/>
    <property type="project" value="UniProtKB-UniRule"/>
</dbReference>
<evidence type="ECO:0000256" key="6">
    <source>
        <dbReference type="ARBA" id="ARBA00018569"/>
    </source>
</evidence>
<evidence type="ECO:0000259" key="11">
    <source>
        <dbReference type="Pfam" id="PF01370"/>
    </source>
</evidence>
<evidence type="ECO:0000256" key="3">
    <source>
        <dbReference type="ARBA" id="ARBA00004947"/>
    </source>
</evidence>
<evidence type="ECO:0000256" key="1">
    <source>
        <dbReference type="ARBA" id="ARBA00000083"/>
    </source>
</evidence>
<accession>A0A0U5AJ36</accession>
<dbReference type="PATRIC" id="fig|1653476.3.peg.1630"/>
<comment type="catalytic activity">
    <reaction evidence="1 10">
        <text>UDP-alpha-D-glucose = UDP-alpha-D-galactose</text>
        <dbReference type="Rhea" id="RHEA:22168"/>
        <dbReference type="ChEBI" id="CHEBI:58885"/>
        <dbReference type="ChEBI" id="CHEBI:66914"/>
        <dbReference type="EC" id="5.1.3.2"/>
    </reaction>
</comment>
<comment type="cofactor">
    <cofactor evidence="2 10">
        <name>NAD(+)</name>
        <dbReference type="ChEBI" id="CHEBI:57540"/>
    </cofactor>
</comment>
<comment type="subunit">
    <text evidence="10">Homodimer.</text>
</comment>
<comment type="pathway">
    <text evidence="3 10">Carbohydrate metabolism; galactose metabolism.</text>
</comment>
<comment type="similarity">
    <text evidence="4 10">Belongs to the NAD(P)-dependent epimerase/dehydratase family.</text>
</comment>
<dbReference type="InterPro" id="IPR005886">
    <property type="entry name" value="UDP_G4E"/>
</dbReference>
<dbReference type="NCBIfam" id="TIGR01179">
    <property type="entry name" value="galE"/>
    <property type="match status" value="1"/>
</dbReference>
<dbReference type="STRING" id="1653476.THC_1568"/>